<organism evidence="2 3">
    <name type="scientific">Molossus molossus</name>
    <name type="common">Pallas' mastiff bat</name>
    <name type="synonym">Vespertilio molossus</name>
    <dbReference type="NCBI Taxonomy" id="27622"/>
    <lineage>
        <taxon>Eukaryota</taxon>
        <taxon>Metazoa</taxon>
        <taxon>Chordata</taxon>
        <taxon>Craniata</taxon>
        <taxon>Vertebrata</taxon>
        <taxon>Euteleostomi</taxon>
        <taxon>Mammalia</taxon>
        <taxon>Eutheria</taxon>
        <taxon>Laurasiatheria</taxon>
        <taxon>Chiroptera</taxon>
        <taxon>Yangochiroptera</taxon>
        <taxon>Molossidae</taxon>
        <taxon>Molossus</taxon>
    </lineage>
</organism>
<evidence type="ECO:0000313" key="3">
    <source>
        <dbReference type="Proteomes" id="UP000550707"/>
    </source>
</evidence>
<name>A0A7J8ENU9_MOLMO</name>
<reference evidence="2 3" key="1">
    <citation type="journal article" date="2020" name="Nature">
        <title>Six reference-quality genomes reveal evolution of bat adaptations.</title>
        <authorList>
            <person name="Jebb D."/>
            <person name="Huang Z."/>
            <person name="Pippel M."/>
            <person name="Hughes G.M."/>
            <person name="Lavrichenko K."/>
            <person name="Devanna P."/>
            <person name="Winkler S."/>
            <person name="Jermiin L.S."/>
            <person name="Skirmuntt E.C."/>
            <person name="Katzourakis A."/>
            <person name="Burkitt-Gray L."/>
            <person name="Ray D.A."/>
            <person name="Sullivan K.A.M."/>
            <person name="Roscito J.G."/>
            <person name="Kirilenko B.M."/>
            <person name="Davalos L.M."/>
            <person name="Corthals A.P."/>
            <person name="Power M.L."/>
            <person name="Jones G."/>
            <person name="Ransome R.D."/>
            <person name="Dechmann D.K.N."/>
            <person name="Locatelli A.G."/>
            <person name="Puechmaille S.J."/>
            <person name="Fedrigo O."/>
            <person name="Jarvis E.D."/>
            <person name="Hiller M."/>
            <person name="Vernes S.C."/>
            <person name="Myers E.W."/>
            <person name="Teeling E.C."/>
        </authorList>
    </citation>
    <scope>NUCLEOTIDE SEQUENCE [LARGE SCALE GENOMIC DNA]</scope>
    <source>
        <strain evidence="2">MMolMol1</strain>
        <tissue evidence="2">Muscle</tissue>
    </source>
</reference>
<feature type="region of interest" description="Disordered" evidence="1">
    <location>
        <begin position="1"/>
        <end position="35"/>
    </location>
</feature>
<keyword evidence="3" id="KW-1185">Reference proteome</keyword>
<accession>A0A7J8ENU9</accession>
<dbReference type="EMBL" id="JACASF010000013">
    <property type="protein sequence ID" value="KAF6437046.1"/>
    <property type="molecule type" value="Genomic_DNA"/>
</dbReference>
<feature type="compositionally biased region" description="Polar residues" evidence="1">
    <location>
        <begin position="17"/>
        <end position="35"/>
    </location>
</feature>
<gene>
    <name evidence="2" type="ORF">HJG59_001666</name>
</gene>
<dbReference type="AlphaFoldDB" id="A0A7J8ENU9"/>
<proteinExistence type="predicted"/>
<evidence type="ECO:0000313" key="2">
    <source>
        <dbReference type="EMBL" id="KAF6437046.1"/>
    </source>
</evidence>
<protein>
    <submittedName>
        <fullName evidence="2">Uncharacterized protein</fullName>
    </submittedName>
</protein>
<dbReference type="Proteomes" id="UP000550707">
    <property type="component" value="Unassembled WGS sequence"/>
</dbReference>
<sequence length="35" mass="3976">MDEANVLWRTPGGQVNKPGNSRFNSHCNKRANTIY</sequence>
<comment type="caution">
    <text evidence="2">The sequence shown here is derived from an EMBL/GenBank/DDBJ whole genome shotgun (WGS) entry which is preliminary data.</text>
</comment>
<evidence type="ECO:0000256" key="1">
    <source>
        <dbReference type="SAM" id="MobiDB-lite"/>
    </source>
</evidence>